<proteinExistence type="predicted"/>
<evidence type="ECO:0000313" key="3">
    <source>
        <dbReference type="Proteomes" id="UP000216246"/>
    </source>
</evidence>
<accession>A0AAD0E2I2</accession>
<dbReference type="EMBL" id="CP023148">
    <property type="protein sequence ID" value="ASW93259.1"/>
    <property type="molecule type" value="Genomic_DNA"/>
</dbReference>
<dbReference type="Proteomes" id="UP000216246">
    <property type="component" value="Plasmid pFLAC0026"/>
</dbReference>
<gene>
    <name evidence="2" type="ORF">CKJ54_24745</name>
</gene>
<reference evidence="2 3" key="1">
    <citation type="submission" date="2017-08" db="EMBL/GenBank/DDBJ databases">
        <title>Phylogentic analysis of Mycobacterium avium complex whole genomes.</title>
        <authorList>
            <person name="Caverly L.J."/>
            <person name="Spilker T."/>
            <person name="LiPuma J."/>
        </authorList>
    </citation>
    <scope>NUCLEOTIDE SEQUENCE [LARGE SCALE GENOMIC DNA]</scope>
    <source>
        <strain evidence="2 3">FLAC0026</strain>
        <plasmid evidence="3">pflac0026</plasmid>
    </source>
</reference>
<feature type="compositionally biased region" description="Basic and acidic residues" evidence="1">
    <location>
        <begin position="10"/>
        <end position="27"/>
    </location>
</feature>
<geneLocation type="plasmid" evidence="3">
    <name>pflac0026</name>
</geneLocation>
<sequence length="298" mass="33982">MAIVTDDSNDDRAPHDEFAPRSDSDRLLTAHEKAGKADMEKLTGDDEDPSAEQLVEALEDQERKRTDKLVYEKLEGAGFNGTQWERFCFKHGRHALGKTEGWLQSGDIFTLTSSIGHGVGVDPRARETLRRDELHRQALANDVVFAGLRLWRRRQSVPKQAWRPDGGASLVTSVLNSCIYAFSNEFRKWQKVFLESIDERSTEHEKLSKIEYGLDGRNKPVPMFPSPEMKLITDDELDRALQRIDDPLIVKIAQLEAQGLTQAQIGREVQKTSRQIEYVLKKLHQQNIRSQMEGNNDD</sequence>
<dbReference type="AlphaFoldDB" id="A0AAD0E2I2"/>
<organism evidence="2 3">
    <name type="scientific">Mycobacterium marseillense</name>
    <dbReference type="NCBI Taxonomy" id="701042"/>
    <lineage>
        <taxon>Bacteria</taxon>
        <taxon>Bacillati</taxon>
        <taxon>Actinomycetota</taxon>
        <taxon>Actinomycetes</taxon>
        <taxon>Mycobacteriales</taxon>
        <taxon>Mycobacteriaceae</taxon>
        <taxon>Mycobacterium</taxon>
        <taxon>Mycobacterium avium complex (MAC)</taxon>
    </lineage>
</organism>
<keyword evidence="2" id="KW-0614">Plasmid</keyword>
<protein>
    <submittedName>
        <fullName evidence="2">Uncharacterized protein</fullName>
    </submittedName>
</protein>
<feature type="region of interest" description="Disordered" evidence="1">
    <location>
        <begin position="1"/>
        <end position="27"/>
    </location>
</feature>
<name>A0AAD0E2I2_9MYCO</name>
<dbReference type="KEGG" id="mmal:CKJ54_24745"/>
<dbReference type="RefSeq" id="WP_095578343.1">
    <property type="nucleotide sequence ID" value="NZ_CP023148.1"/>
</dbReference>
<evidence type="ECO:0000256" key="1">
    <source>
        <dbReference type="SAM" id="MobiDB-lite"/>
    </source>
</evidence>
<evidence type="ECO:0000313" key="2">
    <source>
        <dbReference type="EMBL" id="ASW93259.1"/>
    </source>
</evidence>